<dbReference type="Ensembl" id="ENSCINT00000024097.2">
    <property type="protein sequence ID" value="ENSCINP00000023851.2"/>
    <property type="gene ID" value="ENSCING00000012873.2"/>
</dbReference>
<dbReference type="AlphaFoldDB" id="F6PYQ4"/>
<dbReference type="HOGENOM" id="CLU_1485218_0_0_1"/>
<protein>
    <submittedName>
        <fullName evidence="1">Uncharacterized protein</fullName>
    </submittedName>
</protein>
<reference evidence="1" key="2">
    <citation type="journal article" date="2008" name="Genome Biol.">
        <title>Improved genome assembly and evidence-based global gene model set for the chordate Ciona intestinalis: new insight into intron and operon populations.</title>
        <authorList>
            <person name="Satou Y."/>
            <person name="Mineta K."/>
            <person name="Ogasawara M."/>
            <person name="Sasakura Y."/>
            <person name="Shoguchi E."/>
            <person name="Ueno K."/>
            <person name="Yamada L."/>
            <person name="Matsumoto J."/>
            <person name="Wasserscheid J."/>
            <person name="Dewar K."/>
            <person name="Wiley G.B."/>
            <person name="Macmil S.L."/>
            <person name="Roe B.A."/>
            <person name="Zeller R.W."/>
            <person name="Hastings K.E."/>
            <person name="Lemaire P."/>
            <person name="Lindquist E."/>
            <person name="Endo T."/>
            <person name="Hotta K."/>
            <person name="Inaba K."/>
        </authorList>
    </citation>
    <scope>NUCLEOTIDE SEQUENCE [LARGE SCALE GENOMIC DNA]</scope>
    <source>
        <strain evidence="1">wild type</strain>
    </source>
</reference>
<dbReference type="PANTHER" id="PTHR21615">
    <property type="entry name" value="CYCLIN N-TERMINAL DOMAIN-CONTAINING PROTEIN 1"/>
    <property type="match status" value="1"/>
</dbReference>
<accession>F6PYQ4</accession>
<reference evidence="1" key="4">
    <citation type="submission" date="2025-09" db="UniProtKB">
        <authorList>
            <consortium name="Ensembl"/>
        </authorList>
    </citation>
    <scope>IDENTIFICATION</scope>
</reference>
<keyword evidence="2" id="KW-1185">Reference proteome</keyword>
<organism evidence="1 2">
    <name type="scientific">Ciona intestinalis</name>
    <name type="common">Transparent sea squirt</name>
    <name type="synonym">Ascidia intestinalis</name>
    <dbReference type="NCBI Taxonomy" id="7719"/>
    <lineage>
        <taxon>Eukaryota</taxon>
        <taxon>Metazoa</taxon>
        <taxon>Chordata</taxon>
        <taxon>Tunicata</taxon>
        <taxon>Ascidiacea</taxon>
        <taxon>Phlebobranchia</taxon>
        <taxon>Cionidae</taxon>
        <taxon>Ciona</taxon>
    </lineage>
</organism>
<reference evidence="1" key="3">
    <citation type="submission" date="2025-08" db="UniProtKB">
        <authorList>
            <consortium name="Ensembl"/>
        </authorList>
    </citation>
    <scope>IDENTIFICATION</scope>
</reference>
<dbReference type="InParanoid" id="F6PYQ4"/>
<proteinExistence type="predicted"/>
<reference evidence="2" key="1">
    <citation type="journal article" date="2002" name="Science">
        <title>The draft genome of Ciona intestinalis: insights into chordate and vertebrate origins.</title>
        <authorList>
            <person name="Dehal P."/>
            <person name="Satou Y."/>
            <person name="Campbell R.K."/>
            <person name="Chapman J."/>
            <person name="Degnan B."/>
            <person name="De Tomaso A."/>
            <person name="Davidson B."/>
            <person name="Di Gregorio A."/>
            <person name="Gelpke M."/>
            <person name="Goodstein D.M."/>
            <person name="Harafuji N."/>
            <person name="Hastings K.E."/>
            <person name="Ho I."/>
            <person name="Hotta K."/>
            <person name="Huang W."/>
            <person name="Kawashima T."/>
            <person name="Lemaire P."/>
            <person name="Martinez D."/>
            <person name="Meinertzhagen I.A."/>
            <person name="Necula S."/>
            <person name="Nonaka M."/>
            <person name="Putnam N."/>
            <person name="Rash S."/>
            <person name="Saiga H."/>
            <person name="Satake M."/>
            <person name="Terry A."/>
            <person name="Yamada L."/>
            <person name="Wang H.G."/>
            <person name="Awazu S."/>
            <person name="Azumi K."/>
            <person name="Boore J."/>
            <person name="Branno M."/>
            <person name="Chin-Bow S."/>
            <person name="DeSantis R."/>
            <person name="Doyle S."/>
            <person name="Francino P."/>
            <person name="Keys D.N."/>
            <person name="Haga S."/>
            <person name="Hayashi H."/>
            <person name="Hino K."/>
            <person name="Imai K.S."/>
            <person name="Inaba K."/>
            <person name="Kano S."/>
            <person name="Kobayashi K."/>
            <person name="Kobayashi M."/>
            <person name="Lee B.I."/>
            <person name="Makabe K.W."/>
            <person name="Manohar C."/>
            <person name="Matassi G."/>
            <person name="Medina M."/>
            <person name="Mochizuki Y."/>
            <person name="Mount S."/>
            <person name="Morishita T."/>
            <person name="Miura S."/>
            <person name="Nakayama A."/>
            <person name="Nishizaka S."/>
            <person name="Nomoto H."/>
            <person name="Ohta F."/>
            <person name="Oishi K."/>
            <person name="Rigoutsos I."/>
            <person name="Sano M."/>
            <person name="Sasaki A."/>
            <person name="Sasakura Y."/>
            <person name="Shoguchi E."/>
            <person name="Shin-i T."/>
            <person name="Spagnuolo A."/>
            <person name="Stainier D."/>
            <person name="Suzuki M.M."/>
            <person name="Tassy O."/>
            <person name="Takatori N."/>
            <person name="Tokuoka M."/>
            <person name="Yagi K."/>
            <person name="Yoshizaki F."/>
            <person name="Wada S."/>
            <person name="Zhang C."/>
            <person name="Hyatt P.D."/>
            <person name="Larimer F."/>
            <person name="Detter C."/>
            <person name="Doggett N."/>
            <person name="Glavina T."/>
            <person name="Hawkins T."/>
            <person name="Richardson P."/>
            <person name="Lucas S."/>
            <person name="Kohara Y."/>
            <person name="Levine M."/>
            <person name="Satoh N."/>
            <person name="Rokhsar D.S."/>
        </authorList>
    </citation>
    <scope>NUCLEOTIDE SEQUENCE [LARGE SCALE GENOMIC DNA]</scope>
</reference>
<dbReference type="EMBL" id="EAAA01000230">
    <property type="status" value="NOT_ANNOTATED_CDS"/>
    <property type="molecule type" value="Genomic_DNA"/>
</dbReference>
<dbReference type="Proteomes" id="UP000008144">
    <property type="component" value="Chromosome 1"/>
</dbReference>
<dbReference type="GeneTree" id="ENSGT00440000033966"/>
<evidence type="ECO:0000313" key="2">
    <source>
        <dbReference type="Proteomes" id="UP000008144"/>
    </source>
</evidence>
<dbReference type="PANTHER" id="PTHR21615:SF2">
    <property type="entry name" value="CYCLIN N-TERMINAL DOMAIN-CONTAINING PROTEIN 1"/>
    <property type="match status" value="1"/>
</dbReference>
<sequence length="182" mass="20739">MQFEYEITFLSEFVQQEVLSDYLKTLVDKNEEHKQRAHSLISSSDTANMAAAFLSMNCLNAPSAEYVISLCEFWKLSDEVKFLAFEVLNQFMNKLMCELYCTIWLSDDKCLGLEVNSSESSIHTKDNSRISLCESQWKSTIEHVSKQMELRAVSSVALASKFISVKNKVTSNMAINYLNSRG</sequence>
<evidence type="ECO:0000313" key="1">
    <source>
        <dbReference type="Ensembl" id="ENSCINP00000023851.2"/>
    </source>
</evidence>
<name>F6PYQ4_CIOIN</name>